<feature type="compositionally biased region" description="Basic residues" evidence="2">
    <location>
        <begin position="937"/>
        <end position="953"/>
    </location>
</feature>
<evidence type="ECO:0008006" key="7">
    <source>
        <dbReference type="Google" id="ProtNLM"/>
    </source>
</evidence>
<dbReference type="RefSeq" id="XP_045257936.1">
    <property type="nucleotide sequence ID" value="XM_045408202.1"/>
</dbReference>
<evidence type="ECO:0000259" key="3">
    <source>
        <dbReference type="Pfam" id="PF24883"/>
    </source>
</evidence>
<proteinExistence type="predicted"/>
<dbReference type="Pfam" id="PF24883">
    <property type="entry name" value="NPHP3_N"/>
    <property type="match status" value="1"/>
</dbReference>
<dbReference type="Proteomes" id="UP000613401">
    <property type="component" value="Unassembled WGS sequence"/>
</dbReference>
<accession>A0A8H4C7E1</accession>
<gene>
    <name evidence="5" type="ORF">GCG54_00008231</name>
</gene>
<dbReference type="InterPro" id="IPR027417">
    <property type="entry name" value="P-loop_NTPase"/>
</dbReference>
<dbReference type="InterPro" id="IPR056693">
    <property type="entry name" value="DUF7791"/>
</dbReference>
<dbReference type="Gene3D" id="3.40.50.300">
    <property type="entry name" value="P-loop containing nucleotide triphosphate hydrolases"/>
    <property type="match status" value="1"/>
</dbReference>
<keyword evidence="1" id="KW-0677">Repeat</keyword>
<feature type="domain" description="Nephrocystin 3-like N-terminal" evidence="3">
    <location>
        <begin position="240"/>
        <end position="414"/>
    </location>
</feature>
<dbReference type="SUPFAM" id="SSF52540">
    <property type="entry name" value="P-loop containing nucleoside triphosphate hydrolases"/>
    <property type="match status" value="1"/>
</dbReference>
<organism evidence="5 6">
    <name type="scientific">Colletotrichum gloeosporioides</name>
    <name type="common">Anthracnose fungus</name>
    <name type="synonym">Glomerella cingulata</name>
    <dbReference type="NCBI Taxonomy" id="474922"/>
    <lineage>
        <taxon>Eukaryota</taxon>
        <taxon>Fungi</taxon>
        <taxon>Dikarya</taxon>
        <taxon>Ascomycota</taxon>
        <taxon>Pezizomycotina</taxon>
        <taxon>Sordariomycetes</taxon>
        <taxon>Hypocreomycetidae</taxon>
        <taxon>Glomerellales</taxon>
        <taxon>Glomerellaceae</taxon>
        <taxon>Colletotrichum</taxon>
        <taxon>Colletotrichum gloeosporioides species complex</taxon>
    </lineage>
</organism>
<evidence type="ECO:0000259" key="4">
    <source>
        <dbReference type="Pfam" id="PF25053"/>
    </source>
</evidence>
<comment type="caution">
    <text evidence="5">The sequence shown here is derived from an EMBL/GenBank/DDBJ whole genome shotgun (WGS) entry which is preliminary data.</text>
</comment>
<feature type="region of interest" description="Disordered" evidence="2">
    <location>
        <begin position="925"/>
        <end position="953"/>
    </location>
</feature>
<dbReference type="Pfam" id="PF25053">
    <property type="entry name" value="DUF7791"/>
    <property type="match status" value="1"/>
</dbReference>
<dbReference type="PANTHER" id="PTHR10039">
    <property type="entry name" value="AMELOGENIN"/>
    <property type="match status" value="1"/>
</dbReference>
<evidence type="ECO:0000256" key="1">
    <source>
        <dbReference type="ARBA" id="ARBA00022737"/>
    </source>
</evidence>
<keyword evidence="6" id="KW-1185">Reference proteome</keyword>
<dbReference type="EMBL" id="WVTB01000091">
    <property type="protein sequence ID" value="KAF3798776.1"/>
    <property type="molecule type" value="Genomic_DNA"/>
</dbReference>
<protein>
    <recommendedName>
        <fullName evidence="7">NACHT domain-containing protein</fullName>
    </recommendedName>
</protein>
<feature type="domain" description="DUF7791" evidence="4">
    <location>
        <begin position="622"/>
        <end position="698"/>
    </location>
</feature>
<reference evidence="5" key="2">
    <citation type="submission" date="2020-03" db="EMBL/GenBank/DDBJ databases">
        <authorList>
            <person name="Fu F.-F."/>
            <person name="Chen J."/>
        </authorList>
    </citation>
    <scope>NUCLEOTIDE SEQUENCE</scope>
    <source>
        <strain evidence="5">Lc1</strain>
    </source>
</reference>
<name>A0A8H4C7E1_COLGL</name>
<dbReference type="PANTHER" id="PTHR10039:SF5">
    <property type="entry name" value="NACHT DOMAIN-CONTAINING PROTEIN"/>
    <property type="match status" value="1"/>
</dbReference>
<evidence type="ECO:0000313" key="5">
    <source>
        <dbReference type="EMBL" id="KAF3798776.1"/>
    </source>
</evidence>
<reference evidence="5" key="1">
    <citation type="journal article" date="2020" name="Phytopathology">
        <title>Genome sequence and comparative analysis of Colletotrichum gloeosporioides isolated from Liriodendron leaves.</title>
        <authorList>
            <person name="Fu F.F."/>
            <person name="Hao Z."/>
            <person name="Wang P."/>
            <person name="Lu Y."/>
            <person name="Xue L.J."/>
            <person name="Wei G."/>
            <person name="Tian Y."/>
            <person name="Baishi H."/>
            <person name="Xu H."/>
            <person name="Shi J."/>
            <person name="Cheng T."/>
            <person name="Wang G."/>
            <person name="Yi Y."/>
            <person name="Chen J."/>
        </authorList>
    </citation>
    <scope>NUCLEOTIDE SEQUENCE</scope>
    <source>
        <strain evidence="5">Lc1</strain>
    </source>
</reference>
<evidence type="ECO:0000313" key="6">
    <source>
        <dbReference type="Proteomes" id="UP000613401"/>
    </source>
</evidence>
<dbReference type="InterPro" id="IPR056884">
    <property type="entry name" value="NPHP3-like_N"/>
</dbReference>
<evidence type="ECO:0000256" key="2">
    <source>
        <dbReference type="SAM" id="MobiDB-lite"/>
    </source>
</evidence>
<dbReference type="AlphaFoldDB" id="A0A8H4C7E1"/>
<sequence>MAEAFAALGIAANIFQFLELGFKATQTIIATYRDIDIDGIAQRNGEIALTCSDFEEHCLRLKKDKAVVKDDDLAPLLTRCIKTATKLSTEVDRLRFPQSQRHRMLTKVKISIFSYWKRNMIEGLQADLVDIRAQICFRLQGLFYEHHRSLAISVDAWGQASKAWNRVTEQKLDVMAQQVKDLLKWESKTESGGVNELAQALTASAEEAKSHGITRAILESLHFTQIKERQNEIPKAHKDTFDWIFHENGPGNFVNWLKGSNGIFWVTGKPGSGKSTLMKFISGHETTKRLAMAWANPKPLFIASHFFWFGGTKLQKSLEGLLRTLLFQILSTAPDVISKVLPDRVLGQFQYLESWTLEDLYEAFDHLQTLKTFPYRILILVDGLDEYSGQVTDITTFLHTITKSPEIKVCCASRPWQEFHNAFSNAYGQIEMHSLTSEDMRLYVQNTLEQNEQFKTLQSSHQAQGEMLIDSISTKAEGVFFWVSLVVKSLLRGLDNNDGLELLQRRVSEFPRGLEPFLKRMVESIEDVYKPEVVRVFSMLLMANAPLPLILFRARNSNLVLEMETKSSSTGSSRCETLRETANARNNQQSLHHGELQTGDPGIIDEINLSNDFDGGTRSLLRYKERLLSHCRDLVQAWQVANSDLPYHHTNIRLGFLHRTVVEFLQQRENWPAIDDRIYLDRYFLARSCLCVLSATTIHKNVNTDFIRWFLYILQETSSWTDDLAYNDGYMLFRRCEELIQVLNTGTESLLGRKDVNVDGLFRLLAISQARILIQKYQYEQSDQHANYIQYYEDRKSDSILRHILRGSGYIEVGDRPREVMSDFVDLELLNNVLKIDGFKKHIVQPQNSGRCPRLLSVWETFFTRLSSPAHELRPRNGYEACEIMAKNGAARVAFIPGQRDVDVMQHLRETNTFPEDKIRALESLFPSDTSADQRQPKKKGKRPARRKGKKKT</sequence>
<dbReference type="GeneID" id="69015372"/>